<dbReference type="GO" id="GO:1904680">
    <property type="term" value="F:peptide transmembrane transporter activity"/>
    <property type="evidence" value="ECO:0007669"/>
    <property type="project" value="TreeGrafter"/>
</dbReference>
<organism evidence="7 8">
    <name type="scientific">Caproicibacterium amylolyticum</name>
    <dbReference type="NCBI Taxonomy" id="2766537"/>
    <lineage>
        <taxon>Bacteria</taxon>
        <taxon>Bacillati</taxon>
        <taxon>Bacillota</taxon>
        <taxon>Clostridia</taxon>
        <taxon>Eubacteriales</taxon>
        <taxon>Oscillospiraceae</taxon>
        <taxon>Caproicibacterium</taxon>
    </lineage>
</organism>
<feature type="domain" description="Solute-binding protein family 5" evidence="6">
    <location>
        <begin position="111"/>
        <end position="502"/>
    </location>
</feature>
<dbReference type="InterPro" id="IPR000914">
    <property type="entry name" value="SBP_5_dom"/>
</dbReference>
<evidence type="ECO:0000256" key="5">
    <source>
        <dbReference type="SAM" id="SignalP"/>
    </source>
</evidence>
<protein>
    <submittedName>
        <fullName evidence="7">Peptide ABC transporter substrate-binding protein</fullName>
    </submittedName>
</protein>
<feature type="chain" id="PRO_5028890692" evidence="5">
    <location>
        <begin position="41"/>
        <end position="579"/>
    </location>
</feature>
<sequence>MKKRVQIRSGSSQKRQVCRITSLLLAAVLTASLAGCGSNANGGGSAASTAGSSAASAASVLYPGTTAADSVTINIPSEPPQMNSILATDQVSGDIMRLTMAGLTKQDANDKPQPDIAQSWDISTDKKTYTFHLRKDAKWSNGEPVTAKDFVFSWITAMTASTGAQYSYILTDNIAGGQDYYDGKITADKVGVKALDDYTLKVEFSNPIPYALSLTSFSAYLPINEKGYKQITGGSMDKYGKSPETLLTNGPYKMTEWTHDDHITLAKSNDYWDSAKTTISNVKLTMLKDENAMLNAFKAGDVDEITVNGDQMASLKAEGQAVKTYSDGGVQYLEFNEKRTNLGLGNAKIRQALGMALDCTSLCSNILKDGSTAADGMVPPSIAGTGGTYAKARGSVLLGYDKEKAKTTFEAGLKEANLNKSNLKISLSCSDDSKTQKMAAFLQEQWNSTLGIHIELKPMPSKSRFTAMSNGDFDIVLTNWFPDYNDPMTYLDTLTSSSGNNNGKYNNPNYDALIKQAVTATDTAKRQEFLIQAEKLMLQDCPIYPLYFKAQCYTMSGKFTGLTRTAFQDLDLCDGAKVS</sequence>
<feature type="signal peptide" evidence="5">
    <location>
        <begin position="1"/>
        <end position="40"/>
    </location>
</feature>
<dbReference type="SUPFAM" id="SSF53850">
    <property type="entry name" value="Periplasmic binding protein-like II"/>
    <property type="match status" value="1"/>
</dbReference>
<comment type="subcellular location">
    <subcellularLocation>
        <location evidence="1">Cell membrane</location>
        <topology evidence="1">Lipid-anchor</topology>
    </subcellularLocation>
</comment>
<evidence type="ECO:0000256" key="2">
    <source>
        <dbReference type="ARBA" id="ARBA00005695"/>
    </source>
</evidence>
<evidence type="ECO:0000313" key="7">
    <source>
        <dbReference type="EMBL" id="QNO17802.1"/>
    </source>
</evidence>
<dbReference type="FunFam" id="3.90.76.10:FF:000001">
    <property type="entry name" value="Oligopeptide ABC transporter substrate-binding protein"/>
    <property type="match status" value="1"/>
</dbReference>
<dbReference type="Proteomes" id="UP000516046">
    <property type="component" value="Chromosome"/>
</dbReference>
<proteinExistence type="inferred from homology"/>
<evidence type="ECO:0000259" key="6">
    <source>
        <dbReference type="Pfam" id="PF00496"/>
    </source>
</evidence>
<dbReference type="Gene3D" id="3.90.76.10">
    <property type="entry name" value="Dipeptide-binding Protein, Domain 1"/>
    <property type="match status" value="1"/>
</dbReference>
<accession>A0A7G9WGJ0</accession>
<dbReference type="GO" id="GO:0043190">
    <property type="term" value="C:ATP-binding cassette (ABC) transporter complex"/>
    <property type="evidence" value="ECO:0007669"/>
    <property type="project" value="InterPro"/>
</dbReference>
<dbReference type="GO" id="GO:0030288">
    <property type="term" value="C:outer membrane-bounded periplasmic space"/>
    <property type="evidence" value="ECO:0007669"/>
    <property type="project" value="UniProtKB-ARBA"/>
</dbReference>
<dbReference type="GO" id="GO:0015833">
    <property type="term" value="P:peptide transport"/>
    <property type="evidence" value="ECO:0007669"/>
    <property type="project" value="TreeGrafter"/>
</dbReference>
<gene>
    <name evidence="7" type="ORF">H6X83_12895</name>
</gene>
<keyword evidence="8" id="KW-1185">Reference proteome</keyword>
<dbReference type="PROSITE" id="PS01040">
    <property type="entry name" value="SBP_BACTERIAL_5"/>
    <property type="match status" value="1"/>
</dbReference>
<keyword evidence="3" id="KW-0813">Transport</keyword>
<dbReference type="PANTHER" id="PTHR30290:SF10">
    <property type="entry name" value="PERIPLASMIC OLIGOPEPTIDE-BINDING PROTEIN-RELATED"/>
    <property type="match status" value="1"/>
</dbReference>
<dbReference type="FunFam" id="3.10.105.10:FF:000001">
    <property type="entry name" value="Oligopeptide ABC transporter, oligopeptide-binding protein"/>
    <property type="match status" value="1"/>
</dbReference>
<dbReference type="PANTHER" id="PTHR30290">
    <property type="entry name" value="PERIPLASMIC BINDING COMPONENT OF ABC TRANSPORTER"/>
    <property type="match status" value="1"/>
</dbReference>
<keyword evidence="4 5" id="KW-0732">Signal</keyword>
<dbReference type="EMBL" id="CP060696">
    <property type="protein sequence ID" value="QNO17802.1"/>
    <property type="molecule type" value="Genomic_DNA"/>
</dbReference>
<dbReference type="RefSeq" id="WP_212506865.1">
    <property type="nucleotide sequence ID" value="NZ_CP060696.1"/>
</dbReference>
<dbReference type="KEGG" id="caml:H6X83_12895"/>
<dbReference type="Gene3D" id="3.40.190.10">
    <property type="entry name" value="Periplasmic binding protein-like II"/>
    <property type="match status" value="1"/>
</dbReference>
<evidence type="ECO:0000256" key="1">
    <source>
        <dbReference type="ARBA" id="ARBA00004193"/>
    </source>
</evidence>
<evidence type="ECO:0000256" key="3">
    <source>
        <dbReference type="ARBA" id="ARBA00022448"/>
    </source>
</evidence>
<reference evidence="7 8" key="1">
    <citation type="submission" date="2020-08" db="EMBL/GenBank/DDBJ databases">
        <authorList>
            <person name="Ren C."/>
            <person name="Gu Y."/>
            <person name="Xu Y."/>
        </authorList>
    </citation>
    <scope>NUCLEOTIDE SEQUENCE [LARGE SCALE GENOMIC DNA]</scope>
    <source>
        <strain evidence="7 8">LBM18003</strain>
    </source>
</reference>
<dbReference type="InterPro" id="IPR030678">
    <property type="entry name" value="Peptide/Ni-bd"/>
</dbReference>
<dbReference type="Gene3D" id="3.10.105.10">
    <property type="entry name" value="Dipeptide-binding Protein, Domain 3"/>
    <property type="match status" value="1"/>
</dbReference>
<evidence type="ECO:0000313" key="8">
    <source>
        <dbReference type="Proteomes" id="UP000516046"/>
    </source>
</evidence>
<evidence type="ECO:0000256" key="4">
    <source>
        <dbReference type="ARBA" id="ARBA00022729"/>
    </source>
</evidence>
<dbReference type="CDD" id="cd08504">
    <property type="entry name" value="PBP2_OppA"/>
    <property type="match status" value="1"/>
</dbReference>
<dbReference type="PIRSF" id="PIRSF002741">
    <property type="entry name" value="MppA"/>
    <property type="match status" value="1"/>
</dbReference>
<dbReference type="AlphaFoldDB" id="A0A7G9WGJ0"/>
<dbReference type="InterPro" id="IPR023765">
    <property type="entry name" value="SBP_5_CS"/>
</dbReference>
<comment type="similarity">
    <text evidence="2">Belongs to the bacterial solute-binding protein 5 family.</text>
</comment>
<dbReference type="InterPro" id="IPR039424">
    <property type="entry name" value="SBP_5"/>
</dbReference>
<dbReference type="Pfam" id="PF00496">
    <property type="entry name" value="SBP_bac_5"/>
    <property type="match status" value="1"/>
</dbReference>
<name>A0A7G9WGJ0_9FIRM</name>